<name>F1A0Z4_DICPU</name>
<dbReference type="VEuPathDB" id="AmoebaDB:DICPUDRAFT_99626"/>
<keyword evidence="1" id="KW-0732">Signal</keyword>
<feature type="signal peptide" evidence="1">
    <location>
        <begin position="1"/>
        <end position="19"/>
    </location>
</feature>
<feature type="chain" id="PRO_5003265546" evidence="1">
    <location>
        <begin position="20"/>
        <end position="127"/>
    </location>
</feature>
<dbReference type="GeneID" id="10511110"/>
<dbReference type="RefSeq" id="XP_003293337.1">
    <property type="nucleotide sequence ID" value="XM_003293289.1"/>
</dbReference>
<accession>F1A0Z4</accession>
<evidence type="ECO:0000256" key="1">
    <source>
        <dbReference type="SAM" id="SignalP"/>
    </source>
</evidence>
<proteinExistence type="predicted"/>
<evidence type="ECO:0000313" key="3">
    <source>
        <dbReference type="Proteomes" id="UP000001064"/>
    </source>
</evidence>
<dbReference type="KEGG" id="dpp:DICPUDRAFT_99626"/>
<keyword evidence="3" id="KW-1185">Reference proteome</keyword>
<reference evidence="3" key="1">
    <citation type="journal article" date="2011" name="Genome Biol.">
        <title>Comparative genomics of the social amoebae Dictyostelium discoideum and Dictyostelium purpureum.</title>
        <authorList>
            <consortium name="US DOE Joint Genome Institute (JGI-PGF)"/>
            <person name="Sucgang R."/>
            <person name="Kuo A."/>
            <person name="Tian X."/>
            <person name="Salerno W."/>
            <person name="Parikh A."/>
            <person name="Feasley C.L."/>
            <person name="Dalin E."/>
            <person name="Tu H."/>
            <person name="Huang E."/>
            <person name="Barry K."/>
            <person name="Lindquist E."/>
            <person name="Shapiro H."/>
            <person name="Bruce D."/>
            <person name="Schmutz J."/>
            <person name="Salamov A."/>
            <person name="Fey P."/>
            <person name="Gaudet P."/>
            <person name="Anjard C."/>
            <person name="Babu M.M."/>
            <person name="Basu S."/>
            <person name="Bushmanova Y."/>
            <person name="van der Wel H."/>
            <person name="Katoh-Kurasawa M."/>
            <person name="Dinh C."/>
            <person name="Coutinho P.M."/>
            <person name="Saito T."/>
            <person name="Elias M."/>
            <person name="Schaap P."/>
            <person name="Kay R.R."/>
            <person name="Henrissat B."/>
            <person name="Eichinger L."/>
            <person name="Rivero F."/>
            <person name="Putnam N.H."/>
            <person name="West C.M."/>
            <person name="Loomis W.F."/>
            <person name="Chisholm R.L."/>
            <person name="Shaulsky G."/>
            <person name="Strassmann J.E."/>
            <person name="Queller D.C."/>
            <person name="Kuspa A."/>
            <person name="Grigoriev I.V."/>
        </authorList>
    </citation>
    <scope>NUCLEOTIDE SEQUENCE [LARGE SCALE GENOMIC DNA]</scope>
    <source>
        <strain evidence="3">QSDP1</strain>
    </source>
</reference>
<dbReference type="EMBL" id="GL871355">
    <property type="protein sequence ID" value="EGC30129.1"/>
    <property type="molecule type" value="Genomic_DNA"/>
</dbReference>
<dbReference type="AlphaFoldDB" id="F1A0Z4"/>
<sequence>MKLLFTILLLISTFFFTNAENSSSTVPSSTQTSGKPLIEVVEGLVYQTADRQYFRAYIINNTEYLEFHNVTIGCLDCYGNSDQYEVSPPLIKNSDGTYTLPTLHKKSYETFAYNGPHSAKWYVISSQ</sequence>
<evidence type="ECO:0000313" key="2">
    <source>
        <dbReference type="EMBL" id="EGC30129.1"/>
    </source>
</evidence>
<organism evidence="2 3">
    <name type="scientific">Dictyostelium purpureum</name>
    <name type="common">Slime mold</name>
    <dbReference type="NCBI Taxonomy" id="5786"/>
    <lineage>
        <taxon>Eukaryota</taxon>
        <taxon>Amoebozoa</taxon>
        <taxon>Evosea</taxon>
        <taxon>Eumycetozoa</taxon>
        <taxon>Dictyostelia</taxon>
        <taxon>Dictyosteliales</taxon>
        <taxon>Dictyosteliaceae</taxon>
        <taxon>Dictyostelium</taxon>
    </lineage>
</organism>
<dbReference type="InParanoid" id="F1A0Z4"/>
<gene>
    <name evidence="2" type="ORF">DICPUDRAFT_99626</name>
</gene>
<dbReference type="Proteomes" id="UP000001064">
    <property type="component" value="Unassembled WGS sequence"/>
</dbReference>
<protein>
    <submittedName>
        <fullName evidence="2">Expressed protein</fullName>
    </submittedName>
</protein>